<proteinExistence type="predicted"/>
<evidence type="ECO:0000313" key="5">
    <source>
        <dbReference type="Proteomes" id="UP001372338"/>
    </source>
</evidence>
<dbReference type="AlphaFoldDB" id="A0AAN9IEU0"/>
<dbReference type="InterPro" id="IPR001207">
    <property type="entry name" value="Transposase_mutator"/>
</dbReference>
<dbReference type="PANTHER" id="PTHR31973">
    <property type="entry name" value="POLYPROTEIN, PUTATIVE-RELATED"/>
    <property type="match status" value="1"/>
</dbReference>
<sequence>MLDSWTWFLNLLINDLGDPVAYGYEFITDKQKGLEAAMDEVIPGVPRRCCARHISVNFTKNWRGLELKNLFWACAKATTPKQFDDAME</sequence>
<protein>
    <recommendedName>
        <fullName evidence="6">MULE transposase domain-containing protein</fullName>
    </recommendedName>
</protein>
<evidence type="ECO:0000256" key="1">
    <source>
        <dbReference type="ARBA" id="ARBA00022578"/>
    </source>
</evidence>
<accession>A0AAN9IEU0</accession>
<keyword evidence="3" id="KW-0233">DNA recombination</keyword>
<keyword evidence="1" id="KW-0815">Transposition</keyword>
<dbReference type="Proteomes" id="UP001372338">
    <property type="component" value="Unassembled WGS sequence"/>
</dbReference>
<comment type="caution">
    <text evidence="4">The sequence shown here is derived from an EMBL/GenBank/DDBJ whole genome shotgun (WGS) entry which is preliminary data.</text>
</comment>
<name>A0AAN9IEU0_CROPI</name>
<keyword evidence="2" id="KW-0238">DNA-binding</keyword>
<dbReference type="GO" id="GO:0004803">
    <property type="term" value="F:transposase activity"/>
    <property type="evidence" value="ECO:0007669"/>
    <property type="project" value="InterPro"/>
</dbReference>
<dbReference type="EMBL" id="JAYWIO010000003">
    <property type="protein sequence ID" value="KAK7274540.1"/>
    <property type="molecule type" value="Genomic_DNA"/>
</dbReference>
<organism evidence="4 5">
    <name type="scientific">Crotalaria pallida</name>
    <name type="common">Smooth rattlebox</name>
    <name type="synonym">Crotalaria striata</name>
    <dbReference type="NCBI Taxonomy" id="3830"/>
    <lineage>
        <taxon>Eukaryota</taxon>
        <taxon>Viridiplantae</taxon>
        <taxon>Streptophyta</taxon>
        <taxon>Embryophyta</taxon>
        <taxon>Tracheophyta</taxon>
        <taxon>Spermatophyta</taxon>
        <taxon>Magnoliopsida</taxon>
        <taxon>eudicotyledons</taxon>
        <taxon>Gunneridae</taxon>
        <taxon>Pentapetalae</taxon>
        <taxon>rosids</taxon>
        <taxon>fabids</taxon>
        <taxon>Fabales</taxon>
        <taxon>Fabaceae</taxon>
        <taxon>Papilionoideae</taxon>
        <taxon>50 kb inversion clade</taxon>
        <taxon>genistoids sensu lato</taxon>
        <taxon>core genistoids</taxon>
        <taxon>Crotalarieae</taxon>
        <taxon>Crotalaria</taxon>
    </lineage>
</organism>
<evidence type="ECO:0000256" key="2">
    <source>
        <dbReference type="ARBA" id="ARBA00023125"/>
    </source>
</evidence>
<reference evidence="4 5" key="1">
    <citation type="submission" date="2024-01" db="EMBL/GenBank/DDBJ databases">
        <title>The genomes of 5 underutilized Papilionoideae crops provide insights into root nodulation and disease resistanc.</title>
        <authorList>
            <person name="Yuan L."/>
        </authorList>
    </citation>
    <scope>NUCLEOTIDE SEQUENCE [LARGE SCALE GENOMIC DNA]</scope>
    <source>
        <strain evidence="4">ZHUSHIDOU_FW_LH</strain>
        <tissue evidence="4">Leaf</tissue>
    </source>
</reference>
<gene>
    <name evidence="4" type="ORF">RIF29_15634</name>
</gene>
<evidence type="ECO:0000313" key="4">
    <source>
        <dbReference type="EMBL" id="KAK7274540.1"/>
    </source>
</evidence>
<evidence type="ECO:0008006" key="6">
    <source>
        <dbReference type="Google" id="ProtNLM"/>
    </source>
</evidence>
<dbReference type="GO" id="GO:0003677">
    <property type="term" value="F:DNA binding"/>
    <property type="evidence" value="ECO:0007669"/>
    <property type="project" value="UniProtKB-KW"/>
</dbReference>
<dbReference type="PANTHER" id="PTHR31973:SF187">
    <property type="entry name" value="MUTATOR TRANSPOSASE MUDRA PROTEIN"/>
    <property type="match status" value="1"/>
</dbReference>
<dbReference type="GO" id="GO:0006313">
    <property type="term" value="P:DNA transposition"/>
    <property type="evidence" value="ECO:0007669"/>
    <property type="project" value="InterPro"/>
</dbReference>
<dbReference type="PROSITE" id="PS01007">
    <property type="entry name" value="TRANSPOSASE_MUTATOR"/>
    <property type="match status" value="1"/>
</dbReference>
<keyword evidence="5" id="KW-1185">Reference proteome</keyword>
<evidence type="ECO:0000256" key="3">
    <source>
        <dbReference type="ARBA" id="ARBA00023172"/>
    </source>
</evidence>